<name>A0A0E0CUT8_9ORYZ</name>
<dbReference type="HOGENOM" id="CLU_2350279_0_0_1"/>
<proteinExistence type="predicted"/>
<reference evidence="1" key="2">
    <citation type="submission" date="2018-05" db="EMBL/GenBank/DDBJ databases">
        <title>OmerRS3 (Oryza meridionalis Reference Sequence Version 3).</title>
        <authorList>
            <person name="Zhang J."/>
            <person name="Kudrna D."/>
            <person name="Lee S."/>
            <person name="Talag J."/>
            <person name="Welchert J."/>
            <person name="Wing R.A."/>
        </authorList>
    </citation>
    <scope>NUCLEOTIDE SEQUENCE [LARGE SCALE GENOMIC DNA]</scope>
    <source>
        <strain evidence="1">cv. OR44</strain>
    </source>
</reference>
<dbReference type="Proteomes" id="UP000008021">
    <property type="component" value="Chromosome 3"/>
</dbReference>
<sequence length="97" mass="10415">MGSEIATVPDTLCANISNDLAEISKRMMDLAAQVQALAAQSAEQAMSLGAAERSDQQAVMLLGNKMWWRSAWDGVNDTFSVQAAGIHRQETASFANL</sequence>
<organism evidence="1">
    <name type="scientific">Oryza meridionalis</name>
    <dbReference type="NCBI Taxonomy" id="40149"/>
    <lineage>
        <taxon>Eukaryota</taxon>
        <taxon>Viridiplantae</taxon>
        <taxon>Streptophyta</taxon>
        <taxon>Embryophyta</taxon>
        <taxon>Tracheophyta</taxon>
        <taxon>Spermatophyta</taxon>
        <taxon>Magnoliopsida</taxon>
        <taxon>Liliopsida</taxon>
        <taxon>Poales</taxon>
        <taxon>Poaceae</taxon>
        <taxon>BOP clade</taxon>
        <taxon>Oryzoideae</taxon>
        <taxon>Oryzeae</taxon>
        <taxon>Oryzinae</taxon>
        <taxon>Oryza</taxon>
    </lineage>
</organism>
<accession>A0A0E0CUT8</accession>
<evidence type="ECO:0000313" key="1">
    <source>
        <dbReference type="EnsemblPlants" id="OMERI03G02690.1"/>
    </source>
</evidence>
<dbReference type="AlphaFoldDB" id="A0A0E0CUT8"/>
<reference evidence="1" key="1">
    <citation type="submission" date="2015-04" db="UniProtKB">
        <authorList>
            <consortium name="EnsemblPlants"/>
        </authorList>
    </citation>
    <scope>IDENTIFICATION</scope>
</reference>
<evidence type="ECO:0000313" key="2">
    <source>
        <dbReference type="Proteomes" id="UP000008021"/>
    </source>
</evidence>
<dbReference type="Gramene" id="OMERI03G02690.1">
    <property type="protein sequence ID" value="OMERI03G02690.1"/>
    <property type="gene ID" value="OMERI03G02690"/>
</dbReference>
<protein>
    <submittedName>
        <fullName evidence="1">Uncharacterized protein</fullName>
    </submittedName>
</protein>
<dbReference type="EnsemblPlants" id="OMERI03G02690.1">
    <property type="protein sequence ID" value="OMERI03G02690.1"/>
    <property type="gene ID" value="OMERI03G02690"/>
</dbReference>
<keyword evidence="2" id="KW-1185">Reference proteome</keyword>